<organism evidence="1 2">
    <name type="scientific">Forsythia ovata</name>
    <dbReference type="NCBI Taxonomy" id="205694"/>
    <lineage>
        <taxon>Eukaryota</taxon>
        <taxon>Viridiplantae</taxon>
        <taxon>Streptophyta</taxon>
        <taxon>Embryophyta</taxon>
        <taxon>Tracheophyta</taxon>
        <taxon>Spermatophyta</taxon>
        <taxon>Magnoliopsida</taxon>
        <taxon>eudicotyledons</taxon>
        <taxon>Gunneridae</taxon>
        <taxon>Pentapetalae</taxon>
        <taxon>asterids</taxon>
        <taxon>lamiids</taxon>
        <taxon>Lamiales</taxon>
        <taxon>Oleaceae</taxon>
        <taxon>Forsythieae</taxon>
        <taxon>Forsythia</taxon>
    </lineage>
</organism>
<comment type="caution">
    <text evidence="1">The sequence shown here is derived from an EMBL/GenBank/DDBJ whole genome shotgun (WGS) entry which is preliminary data.</text>
</comment>
<dbReference type="EMBL" id="JBFOLJ010000014">
    <property type="protein sequence ID" value="KAL2478196.1"/>
    <property type="molecule type" value="Genomic_DNA"/>
</dbReference>
<evidence type="ECO:0000313" key="2">
    <source>
        <dbReference type="Proteomes" id="UP001604277"/>
    </source>
</evidence>
<protein>
    <submittedName>
        <fullName evidence="1">Protein LNK4</fullName>
    </submittedName>
</protein>
<sequence>MDWYSGSDIEDFVVPKDKEMSDMLPSPYSLSPWEKATFGSFNSPKKCSIAGMEEPLLSGTTFSSEVDQLYSSSVCIGLRHDFCQRSAYPLEQLDLQLNDFARFDEADDIFLYKRTFWAYDT</sequence>
<keyword evidence="2" id="KW-1185">Reference proteome</keyword>
<reference evidence="2" key="1">
    <citation type="submission" date="2024-07" db="EMBL/GenBank/DDBJ databases">
        <title>Two chromosome-level genome assemblies of Korean endemic species Abeliophyllum distichum and Forsythia ovata (Oleaceae).</title>
        <authorList>
            <person name="Jang H."/>
        </authorList>
    </citation>
    <scope>NUCLEOTIDE SEQUENCE [LARGE SCALE GENOMIC DNA]</scope>
</reference>
<name>A0ABD1QSW3_9LAMI</name>
<accession>A0ABD1QSW3</accession>
<gene>
    <name evidence="1" type="ORF">Fot_47210</name>
</gene>
<proteinExistence type="predicted"/>
<dbReference type="AlphaFoldDB" id="A0ABD1QSW3"/>
<evidence type="ECO:0000313" key="1">
    <source>
        <dbReference type="EMBL" id="KAL2478196.1"/>
    </source>
</evidence>
<dbReference type="Proteomes" id="UP001604277">
    <property type="component" value="Unassembled WGS sequence"/>
</dbReference>